<evidence type="ECO:0000313" key="8">
    <source>
        <dbReference type="EMBL" id="SCW87857.1"/>
    </source>
</evidence>
<evidence type="ECO:0000259" key="7">
    <source>
        <dbReference type="Pfam" id="PF17827"/>
    </source>
</evidence>
<comment type="function">
    <text evidence="5">Methylates the class 1 translation termination release factors RF1/PrfA and RF2/PrfB on the glutamine residue of the universally conserved GGQ motif.</text>
</comment>
<keyword evidence="1 5" id="KW-0489">Methyltransferase</keyword>
<keyword evidence="3 5" id="KW-0949">S-adenosyl-L-methionine</keyword>
<evidence type="ECO:0000256" key="4">
    <source>
        <dbReference type="ARBA" id="ARBA00048391"/>
    </source>
</evidence>
<dbReference type="EMBL" id="FMTP01000005">
    <property type="protein sequence ID" value="SCW87857.1"/>
    <property type="molecule type" value="Genomic_DNA"/>
</dbReference>
<feature type="binding site" evidence="5">
    <location>
        <begin position="122"/>
        <end position="126"/>
    </location>
    <ligand>
        <name>S-adenosyl-L-methionine</name>
        <dbReference type="ChEBI" id="CHEBI:59789"/>
    </ligand>
</feature>
<dbReference type="GO" id="GO:0003676">
    <property type="term" value="F:nucleic acid binding"/>
    <property type="evidence" value="ECO:0007669"/>
    <property type="project" value="InterPro"/>
</dbReference>
<proteinExistence type="inferred from homology"/>
<dbReference type="NCBIfam" id="TIGR03534">
    <property type="entry name" value="RF_mod_PrmC"/>
    <property type="match status" value="1"/>
</dbReference>
<evidence type="ECO:0000256" key="5">
    <source>
        <dbReference type="HAMAP-Rule" id="MF_02126"/>
    </source>
</evidence>
<dbReference type="InterPro" id="IPR040758">
    <property type="entry name" value="PrmC_N"/>
</dbReference>
<sequence>MTTRTALLRAFAAAFAEKGLEAPEREARALLRASLGLSDLDLVTRGEQEVAADDAARLRALAERRAEGEPLARLTGRREFWSLDFTLAPETLVPRPETETLVEAALALFPDHAAPLRILDLGAGSGALLAALLSEYPAAFGVGVDLSPGAARQARENLAALGFSERSSVLVGHWGEALSGGFDLVVSNPPYIPSTDIPALEREVREHDPRLALDGGPQGLDAYRALADALPGLLVPGGGAVLELGIGQEADVAALLAAAGLPADGPARRDLAGIARALVARKP</sequence>
<dbReference type="InterPro" id="IPR050320">
    <property type="entry name" value="N5-glutamine_MTase"/>
</dbReference>
<dbReference type="InterPro" id="IPR002052">
    <property type="entry name" value="DNA_methylase_N6_adenine_CS"/>
</dbReference>
<dbReference type="Proteomes" id="UP000198889">
    <property type="component" value="Unassembled WGS sequence"/>
</dbReference>
<evidence type="ECO:0000313" key="9">
    <source>
        <dbReference type="Proteomes" id="UP000198889"/>
    </source>
</evidence>
<dbReference type="EC" id="2.1.1.297" evidence="5"/>
<feature type="binding site" evidence="5">
    <location>
        <position position="145"/>
    </location>
    <ligand>
        <name>S-adenosyl-L-methionine</name>
        <dbReference type="ChEBI" id="CHEBI:59789"/>
    </ligand>
</feature>
<dbReference type="InterPro" id="IPR019874">
    <property type="entry name" value="RF_methyltr_PrmC"/>
</dbReference>
<name>A0A1G4U2T0_9HYPH</name>
<evidence type="ECO:0000256" key="1">
    <source>
        <dbReference type="ARBA" id="ARBA00022603"/>
    </source>
</evidence>
<dbReference type="PROSITE" id="PS00092">
    <property type="entry name" value="N6_MTASE"/>
    <property type="match status" value="1"/>
</dbReference>
<dbReference type="PANTHER" id="PTHR18895">
    <property type="entry name" value="HEMK METHYLTRANSFERASE"/>
    <property type="match status" value="1"/>
</dbReference>
<dbReference type="HAMAP" id="MF_02126">
    <property type="entry name" value="RF_methyltr_PrmC"/>
    <property type="match status" value="1"/>
</dbReference>
<feature type="domain" description="Methyltransferase small" evidence="6">
    <location>
        <begin position="116"/>
        <end position="192"/>
    </location>
</feature>
<dbReference type="GO" id="GO:0102559">
    <property type="term" value="F:peptide chain release factor N(5)-glutamine methyltransferase activity"/>
    <property type="evidence" value="ECO:0007669"/>
    <property type="project" value="UniProtKB-EC"/>
</dbReference>
<dbReference type="RefSeq" id="WP_091442009.1">
    <property type="nucleotide sequence ID" value="NZ_FMTP01000005.1"/>
</dbReference>
<dbReference type="AlphaFoldDB" id="A0A1G4U2T0"/>
<dbReference type="CDD" id="cd02440">
    <property type="entry name" value="AdoMet_MTases"/>
    <property type="match status" value="1"/>
</dbReference>
<dbReference type="InterPro" id="IPR029063">
    <property type="entry name" value="SAM-dependent_MTases_sf"/>
</dbReference>
<dbReference type="Gene3D" id="3.40.50.150">
    <property type="entry name" value="Vaccinia Virus protein VP39"/>
    <property type="match status" value="1"/>
</dbReference>
<evidence type="ECO:0000259" key="6">
    <source>
        <dbReference type="Pfam" id="PF05175"/>
    </source>
</evidence>
<evidence type="ECO:0000256" key="2">
    <source>
        <dbReference type="ARBA" id="ARBA00022679"/>
    </source>
</evidence>
<dbReference type="Gene3D" id="1.10.8.10">
    <property type="entry name" value="DNA helicase RuvA subunit, C-terminal domain"/>
    <property type="match status" value="1"/>
</dbReference>
<dbReference type="NCBIfam" id="TIGR00536">
    <property type="entry name" value="hemK_fam"/>
    <property type="match status" value="1"/>
</dbReference>
<dbReference type="GO" id="GO:0032259">
    <property type="term" value="P:methylation"/>
    <property type="evidence" value="ECO:0007669"/>
    <property type="project" value="UniProtKB-KW"/>
</dbReference>
<accession>A0A1G4U2T0</accession>
<keyword evidence="9" id="KW-1185">Reference proteome</keyword>
<dbReference type="Pfam" id="PF05175">
    <property type="entry name" value="MTS"/>
    <property type="match status" value="1"/>
</dbReference>
<reference evidence="9" key="1">
    <citation type="submission" date="2016-10" db="EMBL/GenBank/DDBJ databases">
        <authorList>
            <person name="Varghese N."/>
            <person name="Submissions S."/>
        </authorList>
    </citation>
    <scope>NUCLEOTIDE SEQUENCE [LARGE SCALE GENOMIC DNA]</scope>
    <source>
        <strain evidence="9">CGMCC 1.1761</strain>
    </source>
</reference>
<feature type="binding site" evidence="5">
    <location>
        <begin position="188"/>
        <end position="191"/>
    </location>
    <ligand>
        <name>substrate</name>
    </ligand>
</feature>
<gene>
    <name evidence="5" type="primary">prmC</name>
    <name evidence="8" type="ORF">SAMN05660859_3430</name>
</gene>
<keyword evidence="2 5" id="KW-0808">Transferase</keyword>
<organism evidence="8 9">
    <name type="scientific">Ancylobacter rudongensis</name>
    <dbReference type="NCBI Taxonomy" id="177413"/>
    <lineage>
        <taxon>Bacteria</taxon>
        <taxon>Pseudomonadati</taxon>
        <taxon>Pseudomonadota</taxon>
        <taxon>Alphaproteobacteria</taxon>
        <taxon>Hyphomicrobiales</taxon>
        <taxon>Xanthobacteraceae</taxon>
        <taxon>Ancylobacter</taxon>
    </lineage>
</organism>
<comment type="catalytic activity">
    <reaction evidence="4 5">
        <text>L-glutaminyl-[peptide chain release factor] + S-adenosyl-L-methionine = N(5)-methyl-L-glutaminyl-[peptide chain release factor] + S-adenosyl-L-homocysteine + H(+)</text>
        <dbReference type="Rhea" id="RHEA:42896"/>
        <dbReference type="Rhea" id="RHEA-COMP:10271"/>
        <dbReference type="Rhea" id="RHEA-COMP:10272"/>
        <dbReference type="ChEBI" id="CHEBI:15378"/>
        <dbReference type="ChEBI" id="CHEBI:30011"/>
        <dbReference type="ChEBI" id="CHEBI:57856"/>
        <dbReference type="ChEBI" id="CHEBI:59789"/>
        <dbReference type="ChEBI" id="CHEBI:61891"/>
        <dbReference type="EC" id="2.1.1.297"/>
    </reaction>
</comment>
<dbReference type="STRING" id="177413.SAMN05660859_3430"/>
<dbReference type="InterPro" id="IPR007848">
    <property type="entry name" value="Small_mtfrase_dom"/>
</dbReference>
<evidence type="ECO:0000256" key="3">
    <source>
        <dbReference type="ARBA" id="ARBA00022691"/>
    </source>
</evidence>
<dbReference type="Pfam" id="PF17827">
    <property type="entry name" value="PrmC_N"/>
    <property type="match status" value="1"/>
</dbReference>
<feature type="domain" description="Release factor glutamine methyltransferase N-terminal" evidence="7">
    <location>
        <begin position="7"/>
        <end position="76"/>
    </location>
</feature>
<comment type="similarity">
    <text evidence="5">Belongs to the protein N5-glutamine methyltransferase family. PrmC subfamily.</text>
</comment>
<protein>
    <recommendedName>
        <fullName evidence="5">Release factor glutamine methyltransferase</fullName>
        <shortName evidence="5">RF MTase</shortName>
        <ecNumber evidence="5">2.1.1.297</ecNumber>
    </recommendedName>
    <alternativeName>
        <fullName evidence="5">N5-glutamine methyltransferase PrmC</fullName>
    </alternativeName>
    <alternativeName>
        <fullName evidence="5">Protein-(glutamine-N5) MTase PrmC</fullName>
    </alternativeName>
    <alternativeName>
        <fullName evidence="5">Protein-glutamine N-methyltransferase PrmC</fullName>
    </alternativeName>
</protein>
<dbReference type="PANTHER" id="PTHR18895:SF74">
    <property type="entry name" value="MTRF1L RELEASE FACTOR GLUTAMINE METHYLTRANSFERASE"/>
    <property type="match status" value="1"/>
</dbReference>
<dbReference type="SUPFAM" id="SSF53335">
    <property type="entry name" value="S-adenosyl-L-methionine-dependent methyltransferases"/>
    <property type="match status" value="1"/>
</dbReference>
<feature type="binding site" evidence="5">
    <location>
        <position position="174"/>
    </location>
    <ligand>
        <name>S-adenosyl-L-methionine</name>
        <dbReference type="ChEBI" id="CHEBI:59789"/>
    </ligand>
</feature>
<dbReference type="InterPro" id="IPR004556">
    <property type="entry name" value="HemK-like"/>
</dbReference>
<feature type="binding site" evidence="5">
    <location>
        <position position="188"/>
    </location>
    <ligand>
        <name>S-adenosyl-L-methionine</name>
        <dbReference type="ChEBI" id="CHEBI:59789"/>
    </ligand>
</feature>